<proteinExistence type="predicted"/>
<dbReference type="EMBL" id="JAGYPJ010000001">
    <property type="protein sequence ID" value="MBS4199122.1"/>
    <property type="molecule type" value="Genomic_DNA"/>
</dbReference>
<reference evidence="1 2" key="1">
    <citation type="submission" date="2021-05" db="EMBL/GenBank/DDBJ databases">
        <title>Novel Bacillus species.</title>
        <authorList>
            <person name="Liu G."/>
        </authorList>
    </citation>
    <scope>NUCLEOTIDE SEQUENCE [LARGE SCALE GENOMIC DNA]</scope>
    <source>
        <strain evidence="1 2">FJAT-49732</strain>
    </source>
</reference>
<evidence type="ECO:0000313" key="2">
    <source>
        <dbReference type="Proteomes" id="UP000682713"/>
    </source>
</evidence>
<sequence length="61" mass="7163">MHTALEFHSLVCVTNWVNGFTDKIEGFIHYADLINKQIRIKDIEENVHRITLESIINIQIK</sequence>
<evidence type="ECO:0000313" key="1">
    <source>
        <dbReference type="EMBL" id="MBS4199122.1"/>
    </source>
</evidence>
<protein>
    <submittedName>
        <fullName evidence="1">YolD-like family protein</fullName>
    </submittedName>
</protein>
<name>A0A942TLY8_9BACI</name>
<dbReference type="InterPro" id="IPR014962">
    <property type="entry name" value="YolD"/>
</dbReference>
<gene>
    <name evidence="1" type="ORF">KHA93_05565</name>
</gene>
<dbReference type="AlphaFoldDB" id="A0A942TLY8"/>
<organism evidence="1 2">
    <name type="scientific">Lederbergia citrisecunda</name>
    <dbReference type="NCBI Taxonomy" id="2833583"/>
    <lineage>
        <taxon>Bacteria</taxon>
        <taxon>Bacillati</taxon>
        <taxon>Bacillota</taxon>
        <taxon>Bacilli</taxon>
        <taxon>Bacillales</taxon>
        <taxon>Bacillaceae</taxon>
        <taxon>Lederbergia</taxon>
    </lineage>
</organism>
<accession>A0A942TLY8</accession>
<keyword evidence="2" id="KW-1185">Reference proteome</keyword>
<dbReference type="Proteomes" id="UP000682713">
    <property type="component" value="Unassembled WGS sequence"/>
</dbReference>
<comment type="caution">
    <text evidence="1">The sequence shown here is derived from an EMBL/GenBank/DDBJ whole genome shotgun (WGS) entry which is preliminary data.</text>
</comment>
<dbReference type="Pfam" id="PF08863">
    <property type="entry name" value="YolD"/>
    <property type="match status" value="1"/>
</dbReference>